<protein>
    <submittedName>
        <fullName evidence="2">Uncharacterized protein</fullName>
    </submittedName>
</protein>
<name>A0A857A8K7_9ACTO</name>
<accession>A0A857A8K7</accession>
<proteinExistence type="predicted"/>
<dbReference type="RefSeq" id="WP_131240486.1">
    <property type="nucleotide sequence ID" value="NZ_CP046315.1"/>
</dbReference>
<dbReference type="EMBL" id="CP046315">
    <property type="protein sequence ID" value="QGS11499.1"/>
    <property type="molecule type" value="Genomic_DNA"/>
</dbReference>
<feature type="transmembrane region" description="Helical" evidence="1">
    <location>
        <begin position="191"/>
        <end position="216"/>
    </location>
</feature>
<feature type="transmembrane region" description="Helical" evidence="1">
    <location>
        <begin position="53"/>
        <end position="73"/>
    </location>
</feature>
<dbReference type="AlphaFoldDB" id="A0A857A8K7"/>
<evidence type="ECO:0000313" key="2">
    <source>
        <dbReference type="EMBL" id="QGS11499.1"/>
    </source>
</evidence>
<keyword evidence="1" id="KW-1133">Transmembrane helix</keyword>
<keyword evidence="1" id="KW-0472">Membrane</keyword>
<organism evidence="2 3">
    <name type="scientific">Schaalia odontolytica</name>
    <dbReference type="NCBI Taxonomy" id="1660"/>
    <lineage>
        <taxon>Bacteria</taxon>
        <taxon>Bacillati</taxon>
        <taxon>Actinomycetota</taxon>
        <taxon>Actinomycetes</taxon>
        <taxon>Actinomycetales</taxon>
        <taxon>Actinomycetaceae</taxon>
        <taxon>Schaalia</taxon>
    </lineage>
</organism>
<reference evidence="2 3" key="1">
    <citation type="submission" date="2019-11" db="EMBL/GenBank/DDBJ databases">
        <title>FDA dAtabase for Regulatory Grade micrObial Sequences (FDA-ARGOS): Supporting development and validation of Infectious Disease Dx tests.</title>
        <authorList>
            <person name="Stonesifer R."/>
            <person name="Tallon L."/>
            <person name="Sadzewicz L."/>
            <person name="Vavikolanu K."/>
            <person name="Mehta A."/>
            <person name="Aluvathingal J."/>
            <person name="Nadendla S."/>
            <person name="Myers T."/>
            <person name="Yan Y."/>
            <person name="Sichtig H."/>
        </authorList>
    </citation>
    <scope>NUCLEOTIDE SEQUENCE [LARGE SCALE GENOMIC DNA]</scope>
    <source>
        <strain evidence="2 3">FDAARGOS_732</strain>
    </source>
</reference>
<evidence type="ECO:0000313" key="3">
    <source>
        <dbReference type="Proteomes" id="UP000424490"/>
    </source>
</evidence>
<feature type="transmembrane region" description="Helical" evidence="1">
    <location>
        <begin position="80"/>
        <end position="100"/>
    </location>
</feature>
<feature type="transmembrane region" description="Helical" evidence="1">
    <location>
        <begin position="120"/>
        <end position="142"/>
    </location>
</feature>
<feature type="transmembrane region" description="Helical" evidence="1">
    <location>
        <begin position="12"/>
        <end position="33"/>
    </location>
</feature>
<evidence type="ECO:0000256" key="1">
    <source>
        <dbReference type="SAM" id="Phobius"/>
    </source>
</evidence>
<keyword evidence="1" id="KW-0812">Transmembrane</keyword>
<dbReference type="Proteomes" id="UP000424490">
    <property type="component" value="Chromosome"/>
</dbReference>
<sequence length="304" mass="33152">MGKRILGWLRQRRVAVMYGVLWCSSFFVIAVFFHKTLTDIAHRADGEIAEACVVMYVISIVLSVACVFFGLSIRQGKRRLCVTMQLLTFAILVTIFRSVFDVLGGEGLAFFIGVPTSGVASVYEAFFMWALFVVGAGFQIALISNEARRPEMNMLHGGVLIIVGILLPKMLDSYSLLRAHCYEVQCGNGELGSVMLFEMAIAYAAALAAMFVFGVFSPSIRTSIRRITGENEFECVMHSDDVPHYCDHPVAFCAEKESFDKSALAGSSTGLSGVALSTRLMSAAVGGLVAGACFSVVNRLFNRR</sequence>
<feature type="transmembrane region" description="Helical" evidence="1">
    <location>
        <begin position="154"/>
        <end position="171"/>
    </location>
</feature>
<gene>
    <name evidence="2" type="ORF">FOC40_08835</name>
</gene>